<dbReference type="InterPro" id="IPR036116">
    <property type="entry name" value="FN3_sf"/>
</dbReference>
<feature type="region of interest" description="Disordered" evidence="1">
    <location>
        <begin position="242"/>
        <end position="263"/>
    </location>
</feature>
<dbReference type="InterPro" id="IPR013783">
    <property type="entry name" value="Ig-like_fold"/>
</dbReference>
<feature type="domain" description="Fibronectin type-III" evidence="4">
    <location>
        <begin position="264"/>
        <end position="370"/>
    </location>
</feature>
<evidence type="ECO:0000313" key="6">
    <source>
        <dbReference type="EMBL" id="EEN49191.1"/>
    </source>
</evidence>
<dbReference type="GO" id="GO:0030414">
    <property type="term" value="F:peptidase inhibitor activity"/>
    <property type="evidence" value="ECO:0007669"/>
    <property type="project" value="InterPro"/>
</dbReference>
<keyword evidence="3" id="KW-0732">Signal</keyword>
<dbReference type="Pfam" id="PF00095">
    <property type="entry name" value="WAP"/>
    <property type="match status" value="1"/>
</dbReference>
<dbReference type="PRINTS" id="PR00003">
    <property type="entry name" value="4DISULPHCORE"/>
</dbReference>
<dbReference type="CDD" id="cd00199">
    <property type="entry name" value="WAP"/>
    <property type="match status" value="1"/>
</dbReference>
<dbReference type="InParanoid" id="C3ZEN5"/>
<proteinExistence type="predicted"/>
<dbReference type="PANTHER" id="PTHR14131:SF5">
    <property type="entry name" value="ANOSMIN-1"/>
    <property type="match status" value="1"/>
</dbReference>
<dbReference type="InterPro" id="IPR003961">
    <property type="entry name" value="FN3_dom"/>
</dbReference>
<organism>
    <name type="scientific">Branchiostoma floridae</name>
    <name type="common">Florida lancelet</name>
    <name type="synonym">Amphioxus</name>
    <dbReference type="NCBI Taxonomy" id="7739"/>
    <lineage>
        <taxon>Eukaryota</taxon>
        <taxon>Metazoa</taxon>
        <taxon>Chordata</taxon>
        <taxon>Cephalochordata</taxon>
        <taxon>Leptocardii</taxon>
        <taxon>Amphioxiformes</taxon>
        <taxon>Branchiostomatidae</taxon>
        <taxon>Branchiostoma</taxon>
    </lineage>
</organism>
<feature type="compositionally biased region" description="Polar residues" evidence="1">
    <location>
        <begin position="670"/>
        <end position="698"/>
    </location>
</feature>
<dbReference type="SMART" id="SM00060">
    <property type="entry name" value="FN3"/>
    <property type="match status" value="4"/>
</dbReference>
<dbReference type="EMBL" id="GG666612">
    <property type="protein sequence ID" value="EEN49191.1"/>
    <property type="molecule type" value="Genomic_DNA"/>
</dbReference>
<keyword evidence="2" id="KW-0472">Membrane</keyword>
<evidence type="ECO:0008006" key="7">
    <source>
        <dbReference type="Google" id="ProtNLM"/>
    </source>
</evidence>
<feature type="chain" id="PRO_5002936730" description="Anosmin-1" evidence="3">
    <location>
        <begin position="20"/>
        <end position="730"/>
    </location>
</feature>
<sequence>MPRIGTGVLLGVLLQLATGGGQELSPAFVRARCASKCLSLHDLSMLEECQAHEFCHACLYPCQHFSPSDIMSSCITSCESLPTVQGHSLCNSTCDYLSYTSTNKQGDCPAPEDAQGFAAACVESCSADQDCKGALKCCPNGCGHTCQEPLNRHTGTPPRFAERPVAIETKKGQSIVVEWSSQKKFDHAVFLLQERSAVGKYVKEDDMSDWELVEQTTSQATVVKAHRGRWYQWRLAAVNENGTRGFSEPSKAERLRKDPAAPSPPWNLTEGDFDIKDGKISVDVHWYPPAYSDLPITRYRVYWSKRLKGVTPGLMKLKEHRKSVRTAMITLDGLEPDTSYFVQVQAFANWGDNERLRSDRESFFLSTIPLPIELPPTPPNPMILRLHSPSVVRNLSIEEPFFHHDRVKAKVYWDLPEGETHKSVTKFMLRWVPTVCGDGYSGDGTLLSRIKEATTHNLDFDIYDLRFDCHYEVRVHAVSSEGVMGKETGIRFYSPPCREIRIRGRQRPDCPTPAPDVPQQPQNLSFVFFMADGNVTGQFKWRMPVQSDKPVTGFRVMWGEQVSSPKGVTPGLPQAPVIDRTSAKAKMLPKDQFTHLIQGLTPGRPYVLQVQALSEVGGGAMAQLEFTVPPIRQQPNFIPPIGRPSLAEEWERKFQGYNSDLFQDDERRNSVSPQSTARTRTSPSWALQNPGSETNSAPRSSAQSLRLCWFTVLLCSFTIVALTTTGFSCM</sequence>
<dbReference type="AlphaFoldDB" id="C3ZEN5"/>
<accession>C3ZEN5</accession>
<dbReference type="eggNOG" id="KOG4802">
    <property type="taxonomic scope" value="Eukaryota"/>
</dbReference>
<evidence type="ECO:0000259" key="5">
    <source>
        <dbReference type="PROSITE" id="PS51390"/>
    </source>
</evidence>
<keyword evidence="2" id="KW-0812">Transmembrane</keyword>
<evidence type="ECO:0000256" key="2">
    <source>
        <dbReference type="SAM" id="Phobius"/>
    </source>
</evidence>
<evidence type="ECO:0000259" key="4">
    <source>
        <dbReference type="PROSITE" id="PS50853"/>
    </source>
</evidence>
<reference evidence="6" key="1">
    <citation type="journal article" date="2008" name="Nature">
        <title>The amphioxus genome and the evolution of the chordate karyotype.</title>
        <authorList>
            <consortium name="US DOE Joint Genome Institute (JGI-PGF)"/>
            <person name="Putnam N.H."/>
            <person name="Butts T."/>
            <person name="Ferrier D.E.K."/>
            <person name="Furlong R.F."/>
            <person name="Hellsten U."/>
            <person name="Kawashima T."/>
            <person name="Robinson-Rechavi M."/>
            <person name="Shoguchi E."/>
            <person name="Terry A."/>
            <person name="Yu J.-K."/>
            <person name="Benito-Gutierrez E.L."/>
            <person name="Dubchak I."/>
            <person name="Garcia-Fernandez J."/>
            <person name="Gibson-Brown J.J."/>
            <person name="Grigoriev I.V."/>
            <person name="Horton A.C."/>
            <person name="de Jong P.J."/>
            <person name="Jurka J."/>
            <person name="Kapitonov V.V."/>
            <person name="Kohara Y."/>
            <person name="Kuroki Y."/>
            <person name="Lindquist E."/>
            <person name="Lucas S."/>
            <person name="Osoegawa K."/>
            <person name="Pennacchio L.A."/>
            <person name="Salamov A.A."/>
            <person name="Satou Y."/>
            <person name="Sauka-Spengler T."/>
            <person name="Schmutz J."/>
            <person name="Shin-I T."/>
            <person name="Toyoda A."/>
            <person name="Bronner-Fraser M."/>
            <person name="Fujiyama A."/>
            <person name="Holland L.Z."/>
            <person name="Holland P.W.H."/>
            <person name="Satoh N."/>
            <person name="Rokhsar D.S."/>
        </authorList>
    </citation>
    <scope>NUCLEOTIDE SEQUENCE [LARGE SCALE GENOMIC DNA]</scope>
    <source>
        <strain evidence="6">S238N-H82</strain>
        <tissue evidence="6">Testes</tissue>
    </source>
</reference>
<dbReference type="InterPro" id="IPR036645">
    <property type="entry name" value="Elafin-like_sf"/>
</dbReference>
<dbReference type="STRING" id="7739.C3ZEN5"/>
<feature type="domain" description="Fibronectin type-III" evidence="4">
    <location>
        <begin position="520"/>
        <end position="631"/>
    </location>
</feature>
<dbReference type="FunFam" id="4.10.75.10:FF:000001">
    <property type="entry name" value="Anosmin 1"/>
    <property type="match status" value="1"/>
</dbReference>
<feature type="region of interest" description="Disordered" evidence="1">
    <location>
        <begin position="661"/>
        <end position="698"/>
    </location>
</feature>
<dbReference type="InterPro" id="IPR008197">
    <property type="entry name" value="WAP_dom"/>
</dbReference>
<protein>
    <recommendedName>
        <fullName evidence="7">Anosmin-1</fullName>
    </recommendedName>
</protein>
<dbReference type="SUPFAM" id="SSF57256">
    <property type="entry name" value="Elafin-like"/>
    <property type="match status" value="1"/>
</dbReference>
<dbReference type="SMART" id="SM00217">
    <property type="entry name" value="WAP"/>
    <property type="match status" value="1"/>
</dbReference>
<dbReference type="CDD" id="cd00063">
    <property type="entry name" value="FN3"/>
    <property type="match status" value="2"/>
</dbReference>
<dbReference type="GO" id="GO:0005576">
    <property type="term" value="C:extracellular region"/>
    <property type="evidence" value="ECO:0007669"/>
    <property type="project" value="InterPro"/>
</dbReference>
<evidence type="ECO:0000256" key="3">
    <source>
        <dbReference type="SAM" id="SignalP"/>
    </source>
</evidence>
<dbReference type="PROSITE" id="PS51390">
    <property type="entry name" value="WAP"/>
    <property type="match status" value="1"/>
</dbReference>
<dbReference type="PROSITE" id="PS50853">
    <property type="entry name" value="FN3"/>
    <property type="match status" value="2"/>
</dbReference>
<feature type="domain" description="WAP" evidence="5">
    <location>
        <begin position="101"/>
        <end position="150"/>
    </location>
</feature>
<name>C3ZEN5_BRAFL</name>
<keyword evidence="2" id="KW-1133">Transmembrane helix</keyword>
<dbReference type="InterPro" id="IPR042447">
    <property type="entry name" value="Anosmin-1"/>
</dbReference>
<feature type="transmembrane region" description="Helical" evidence="2">
    <location>
        <begin position="709"/>
        <end position="729"/>
    </location>
</feature>
<dbReference type="SUPFAM" id="SSF49265">
    <property type="entry name" value="Fibronectin type III"/>
    <property type="match status" value="2"/>
</dbReference>
<feature type="signal peptide" evidence="3">
    <location>
        <begin position="1"/>
        <end position="19"/>
    </location>
</feature>
<dbReference type="Gene3D" id="2.60.40.10">
    <property type="entry name" value="Immunoglobulins"/>
    <property type="match status" value="3"/>
</dbReference>
<evidence type="ECO:0000256" key="1">
    <source>
        <dbReference type="SAM" id="MobiDB-lite"/>
    </source>
</evidence>
<dbReference type="PANTHER" id="PTHR14131">
    <property type="entry name" value="ANOSMIN"/>
    <property type="match status" value="1"/>
</dbReference>
<dbReference type="Gene3D" id="4.10.75.10">
    <property type="entry name" value="Elafin-like"/>
    <property type="match status" value="1"/>
</dbReference>
<feature type="compositionally biased region" description="Basic and acidic residues" evidence="1">
    <location>
        <begin position="250"/>
        <end position="259"/>
    </location>
</feature>
<dbReference type="Pfam" id="PF00041">
    <property type="entry name" value="fn3"/>
    <property type="match status" value="2"/>
</dbReference>
<gene>
    <name evidence="6" type="ORF">BRAFLDRAFT_72740</name>
</gene>